<feature type="non-terminal residue" evidence="9">
    <location>
        <position position="327"/>
    </location>
</feature>
<dbReference type="Proteomes" id="UP000754821">
    <property type="component" value="Unassembled WGS sequence"/>
</dbReference>
<evidence type="ECO:0000313" key="9">
    <source>
        <dbReference type="EMBL" id="MBE0405311.1"/>
    </source>
</evidence>
<keyword evidence="6" id="KW-0229">DNA integration</keyword>
<keyword evidence="4" id="KW-0378">Hydrolase</keyword>
<dbReference type="InterPro" id="IPR039537">
    <property type="entry name" value="Retrotran_Ty1/copia-like"/>
</dbReference>
<organism evidence="9 10">
    <name type="scientific">Halomonas citrativorans</name>
    <dbReference type="NCBI Taxonomy" id="2742612"/>
    <lineage>
        <taxon>Bacteria</taxon>
        <taxon>Pseudomonadati</taxon>
        <taxon>Pseudomonadota</taxon>
        <taxon>Gammaproteobacteria</taxon>
        <taxon>Oceanospirillales</taxon>
        <taxon>Halomonadaceae</taxon>
        <taxon>Halomonas</taxon>
    </lineage>
</organism>
<keyword evidence="1" id="KW-0540">Nuclease</keyword>
<dbReference type="EMBL" id="RRZC01000053">
    <property type="protein sequence ID" value="MBE0405311.1"/>
    <property type="molecule type" value="Genomic_DNA"/>
</dbReference>
<protein>
    <submittedName>
        <fullName evidence="9">IS481 family transposase</fullName>
    </submittedName>
</protein>
<dbReference type="RefSeq" id="WP_192528709.1">
    <property type="nucleotide sequence ID" value="NZ_RRZC01000053.1"/>
</dbReference>
<evidence type="ECO:0000259" key="8">
    <source>
        <dbReference type="PROSITE" id="PS50994"/>
    </source>
</evidence>
<dbReference type="Gene3D" id="3.30.420.10">
    <property type="entry name" value="Ribonuclease H-like superfamily/Ribonuclease H"/>
    <property type="match status" value="1"/>
</dbReference>
<evidence type="ECO:0000256" key="6">
    <source>
        <dbReference type="ARBA" id="ARBA00022908"/>
    </source>
</evidence>
<keyword evidence="2" id="KW-0479">Metal-binding</keyword>
<gene>
    <name evidence="9" type="ORF">EI163_17420</name>
</gene>
<dbReference type="SUPFAM" id="SSF46689">
    <property type="entry name" value="Homeodomain-like"/>
    <property type="match status" value="1"/>
</dbReference>
<keyword evidence="5" id="KW-0460">Magnesium</keyword>
<evidence type="ECO:0000256" key="7">
    <source>
        <dbReference type="ARBA" id="ARBA00023172"/>
    </source>
</evidence>
<keyword evidence="10" id="KW-1185">Reference proteome</keyword>
<dbReference type="SUPFAM" id="SSF53098">
    <property type="entry name" value="Ribonuclease H-like"/>
    <property type="match status" value="1"/>
</dbReference>
<name>A0ABR9FFX4_9GAMM</name>
<dbReference type="InterPro" id="IPR012337">
    <property type="entry name" value="RNaseH-like_sf"/>
</dbReference>
<proteinExistence type="predicted"/>
<keyword evidence="3" id="KW-0255">Endonuclease</keyword>
<dbReference type="NCBIfam" id="NF033577">
    <property type="entry name" value="transpos_IS481"/>
    <property type="match status" value="1"/>
</dbReference>
<accession>A0ABR9FFX4</accession>
<evidence type="ECO:0000256" key="5">
    <source>
        <dbReference type="ARBA" id="ARBA00022842"/>
    </source>
</evidence>
<dbReference type="PROSITE" id="PS50994">
    <property type="entry name" value="INTEGRASE"/>
    <property type="match status" value="1"/>
</dbReference>
<evidence type="ECO:0000313" key="10">
    <source>
        <dbReference type="Proteomes" id="UP000754821"/>
    </source>
</evidence>
<dbReference type="InterPro" id="IPR009057">
    <property type="entry name" value="Homeodomain-like_sf"/>
</dbReference>
<dbReference type="InterPro" id="IPR036397">
    <property type="entry name" value="RNaseH_sf"/>
</dbReference>
<dbReference type="InterPro" id="IPR047656">
    <property type="entry name" value="IS481-like_transpos"/>
</dbReference>
<dbReference type="PANTHER" id="PTHR42648:SF11">
    <property type="entry name" value="TRANSPOSON TY4-P GAG-POL POLYPROTEIN"/>
    <property type="match status" value="1"/>
</dbReference>
<comment type="caution">
    <text evidence="9">The sequence shown here is derived from an EMBL/GenBank/DDBJ whole genome shotgun (WGS) entry which is preliminary data.</text>
</comment>
<evidence type="ECO:0000256" key="1">
    <source>
        <dbReference type="ARBA" id="ARBA00022722"/>
    </source>
</evidence>
<feature type="domain" description="Integrase catalytic" evidence="8">
    <location>
        <begin position="135"/>
        <end position="309"/>
    </location>
</feature>
<sequence>MDIKLHKTATTTPRIRREIQRAPASMSDSELARRYHVSCPTIARWRYRETQHDLSHTRHNLLTTLSSAQEEIVVALREYLRLSVDDLLVVAREFLHPDLSRSALQRLLKRRGLPSLAALKKQERAAQAPTHKPFKAYTPGYIHVDVKHLPQMPDENRKRYLFVAIDRATRWVYLEVRQHQSAQDADAFLHHVHQRAPFKIKTLLTDNGKTFTDRFTSGGERQPSGQHKVDQFCRQQGIDHRLITPYRPQTNGMVERFNGRISDVLNTHRFDSREDLETTLKRYNWLYNHHINQKALHHQPPVGAMKQWQTDRPELFWKRVINHAGPD</sequence>
<dbReference type="InterPro" id="IPR001584">
    <property type="entry name" value="Integrase_cat-core"/>
</dbReference>
<evidence type="ECO:0000256" key="3">
    <source>
        <dbReference type="ARBA" id="ARBA00022759"/>
    </source>
</evidence>
<reference evidence="9 10" key="1">
    <citation type="submission" date="2020-07" db="EMBL/GenBank/DDBJ databases">
        <title>Halophilic bacteria isolated from french cheeses.</title>
        <authorList>
            <person name="Kothe C.I."/>
            <person name="Farah-Kraiem B."/>
            <person name="Renault P."/>
            <person name="Dridi B."/>
        </authorList>
    </citation>
    <scope>NUCLEOTIDE SEQUENCE [LARGE SCALE GENOMIC DNA]</scope>
    <source>
        <strain evidence="9 10">FME16</strain>
    </source>
</reference>
<evidence type="ECO:0000256" key="2">
    <source>
        <dbReference type="ARBA" id="ARBA00022723"/>
    </source>
</evidence>
<keyword evidence="7" id="KW-0233">DNA recombination</keyword>
<dbReference type="PANTHER" id="PTHR42648">
    <property type="entry name" value="TRANSPOSASE, PUTATIVE-RELATED"/>
    <property type="match status" value="1"/>
</dbReference>
<dbReference type="Pfam" id="PF00665">
    <property type="entry name" value="rve"/>
    <property type="match status" value="1"/>
</dbReference>
<evidence type="ECO:0000256" key="4">
    <source>
        <dbReference type="ARBA" id="ARBA00022801"/>
    </source>
</evidence>